<proteinExistence type="predicted"/>
<reference evidence="1" key="1">
    <citation type="submission" date="2022-11" db="EMBL/GenBank/DDBJ databases">
        <authorList>
            <person name="Vasilchenko N.G."/>
            <person name="Prazdnova E.V."/>
            <person name="Gorovtsov A.V."/>
            <person name="Chistyakov V.A."/>
            <person name="Pak M.L."/>
        </authorList>
    </citation>
    <scope>NUCLEOTIDE SEQUENCE</scope>
    <source>
        <strain evidence="1">R 4.5</strain>
    </source>
</reference>
<sequence>MKLSDHILLWNHVFIQVMDVRHKKMEKGEELRTYRLPVSAFLYAVRGSARVRLDNSIHRVERFHVLHA</sequence>
<name>A0AAE9L9P0_PAEPO</name>
<dbReference type="RefSeq" id="WP_250261840.1">
    <property type="nucleotide sequence ID" value="NZ_CP097769.1"/>
</dbReference>
<dbReference type="Proteomes" id="UP001055784">
    <property type="component" value="Chromosome"/>
</dbReference>
<dbReference type="AlphaFoldDB" id="A0AAE9L9P0"/>
<organism evidence="1 2">
    <name type="scientific">Paenibacillus polymyxa</name>
    <name type="common">Bacillus polymyxa</name>
    <dbReference type="NCBI Taxonomy" id="1406"/>
    <lineage>
        <taxon>Bacteria</taxon>
        <taxon>Bacillati</taxon>
        <taxon>Bacillota</taxon>
        <taxon>Bacilli</taxon>
        <taxon>Bacillales</taxon>
        <taxon>Paenibacillaceae</taxon>
        <taxon>Paenibacillus</taxon>
    </lineage>
</organism>
<gene>
    <name evidence="1" type="ORF">MF626_002164</name>
</gene>
<dbReference type="EMBL" id="CP097770">
    <property type="protein sequence ID" value="URJ52635.1"/>
    <property type="molecule type" value="Genomic_DNA"/>
</dbReference>
<evidence type="ECO:0000313" key="1">
    <source>
        <dbReference type="EMBL" id="URJ52635.1"/>
    </source>
</evidence>
<accession>A0AAE9L9P0</accession>
<protein>
    <recommendedName>
        <fullName evidence="3">AraC family transcriptional regulator</fullName>
    </recommendedName>
</protein>
<evidence type="ECO:0000313" key="2">
    <source>
        <dbReference type="Proteomes" id="UP001055784"/>
    </source>
</evidence>
<evidence type="ECO:0008006" key="3">
    <source>
        <dbReference type="Google" id="ProtNLM"/>
    </source>
</evidence>